<feature type="domain" description="Mos1 transposase HTH" evidence="2">
    <location>
        <begin position="17"/>
        <end position="62"/>
    </location>
</feature>
<dbReference type="InterPro" id="IPR036397">
    <property type="entry name" value="RNaseH_sf"/>
</dbReference>
<proteinExistence type="predicted"/>
<dbReference type="GO" id="GO:0003676">
    <property type="term" value="F:nucleic acid binding"/>
    <property type="evidence" value="ECO:0007669"/>
    <property type="project" value="InterPro"/>
</dbReference>
<evidence type="ECO:0000313" key="3">
    <source>
        <dbReference type="EMBL" id="KAF7272417.1"/>
    </source>
</evidence>
<dbReference type="InterPro" id="IPR041426">
    <property type="entry name" value="Mos1_HTH"/>
</dbReference>
<dbReference type="Gene3D" id="3.30.420.10">
    <property type="entry name" value="Ribonuclease H-like superfamily/Ribonuclease H"/>
    <property type="match status" value="1"/>
</dbReference>
<evidence type="ECO:0000259" key="2">
    <source>
        <dbReference type="Pfam" id="PF17906"/>
    </source>
</evidence>
<dbReference type="PANTHER" id="PTHR46060">
    <property type="entry name" value="MARINER MOS1 TRANSPOSASE-LIKE PROTEIN"/>
    <property type="match status" value="1"/>
</dbReference>
<gene>
    <name evidence="3" type="ORF">GWI33_014804</name>
</gene>
<dbReference type="InterPro" id="IPR052709">
    <property type="entry name" value="Transposase-MT_Hybrid"/>
</dbReference>
<sequence length="359" mass="41008">MGSKMAFVIENPSKGTLRAVIQFLAAEGRQPKEIYKSMKDVYGDCCYSYTAVAEWCSKFRQGRESTKDLARPGPARAATSEENVRQLELTLRTNRRVKVRELAQMLGISIGTVHSIINGLGYQKVADQWTPRLLKDEQKKNRLNISLQHLLRYQQQGNKFLNKIVTGDEYCCYHFEPGTKGPGTVPRKRGRDSPKAKKSRSQPHVGKVMLTVFLDYQGVLLLEFRSPNVNVTTEHFAETLHSLQDNIANSRPGKLKDGVILLHDSIHIKDTDVVQKMVESLNWELLKHPPTSPDLSPCEFHVFGPLKQALKGRRFNSDEETEAAVREWFDKRPQEFFQQAIYRLAHQWDGCVKYDGDFS</sequence>
<keyword evidence="4" id="KW-1185">Reference proteome</keyword>
<comment type="caution">
    <text evidence="3">The sequence shown here is derived from an EMBL/GenBank/DDBJ whole genome shotgun (WGS) entry which is preliminary data.</text>
</comment>
<protein>
    <recommendedName>
        <fullName evidence="2">Mos1 transposase HTH domain-containing protein</fullName>
    </recommendedName>
</protein>
<reference evidence="3" key="1">
    <citation type="submission" date="2020-08" db="EMBL/GenBank/DDBJ databases">
        <title>Genome sequencing and assembly of the red palm weevil Rhynchophorus ferrugineus.</title>
        <authorList>
            <person name="Dias G.B."/>
            <person name="Bergman C.M."/>
            <person name="Manee M."/>
        </authorList>
    </citation>
    <scope>NUCLEOTIDE SEQUENCE</scope>
    <source>
        <strain evidence="3">AA-2017</strain>
        <tissue evidence="3">Whole larva</tissue>
    </source>
</reference>
<dbReference type="AlphaFoldDB" id="A0A834I0Q5"/>
<feature type="compositionally biased region" description="Basic residues" evidence="1">
    <location>
        <begin position="186"/>
        <end position="201"/>
    </location>
</feature>
<dbReference type="InterPro" id="IPR001888">
    <property type="entry name" value="Transposase_1"/>
</dbReference>
<feature type="region of interest" description="Disordered" evidence="1">
    <location>
        <begin position="181"/>
        <end position="203"/>
    </location>
</feature>
<dbReference type="Pfam" id="PF17906">
    <property type="entry name" value="HTH_48"/>
    <property type="match status" value="1"/>
</dbReference>
<dbReference type="PANTHER" id="PTHR46060:SF1">
    <property type="entry name" value="MARINER MOS1 TRANSPOSASE-LIKE PROTEIN"/>
    <property type="match status" value="1"/>
</dbReference>
<evidence type="ECO:0000313" key="4">
    <source>
        <dbReference type="Proteomes" id="UP000625711"/>
    </source>
</evidence>
<name>A0A834I0Q5_RHYFE</name>
<evidence type="ECO:0000256" key="1">
    <source>
        <dbReference type="SAM" id="MobiDB-lite"/>
    </source>
</evidence>
<organism evidence="3 4">
    <name type="scientific">Rhynchophorus ferrugineus</name>
    <name type="common">Red palm weevil</name>
    <name type="synonym">Curculio ferrugineus</name>
    <dbReference type="NCBI Taxonomy" id="354439"/>
    <lineage>
        <taxon>Eukaryota</taxon>
        <taxon>Metazoa</taxon>
        <taxon>Ecdysozoa</taxon>
        <taxon>Arthropoda</taxon>
        <taxon>Hexapoda</taxon>
        <taxon>Insecta</taxon>
        <taxon>Pterygota</taxon>
        <taxon>Neoptera</taxon>
        <taxon>Endopterygota</taxon>
        <taxon>Coleoptera</taxon>
        <taxon>Polyphaga</taxon>
        <taxon>Cucujiformia</taxon>
        <taxon>Curculionidae</taxon>
        <taxon>Dryophthorinae</taxon>
        <taxon>Rhynchophorus</taxon>
    </lineage>
</organism>
<accession>A0A834I0Q5</accession>
<dbReference type="EMBL" id="JAACXV010013769">
    <property type="protein sequence ID" value="KAF7272417.1"/>
    <property type="molecule type" value="Genomic_DNA"/>
</dbReference>
<dbReference type="OrthoDB" id="8189826at2759"/>
<dbReference type="Proteomes" id="UP000625711">
    <property type="component" value="Unassembled WGS sequence"/>
</dbReference>
<dbReference type="Pfam" id="PF01359">
    <property type="entry name" value="Transposase_1"/>
    <property type="match status" value="1"/>
</dbReference>